<dbReference type="HOGENOM" id="CLU_2198835_0_0_1"/>
<name>J6ERI4_TRIAS</name>
<evidence type="ECO:0000256" key="1">
    <source>
        <dbReference type="SAM" id="MobiDB-lite"/>
    </source>
</evidence>
<protein>
    <submittedName>
        <fullName evidence="2">Uncharacterized protein</fullName>
    </submittedName>
</protein>
<evidence type="ECO:0000313" key="2">
    <source>
        <dbReference type="EMBL" id="EJT45332.1"/>
    </source>
</evidence>
<dbReference type="VEuPathDB" id="FungiDB:A1Q1_06229"/>
<gene>
    <name evidence="2" type="ORF">A1Q1_06229</name>
</gene>
<feature type="region of interest" description="Disordered" evidence="1">
    <location>
        <begin position="1"/>
        <end position="72"/>
    </location>
</feature>
<dbReference type="AlphaFoldDB" id="J6ERI4"/>
<feature type="compositionally biased region" description="Basic residues" evidence="1">
    <location>
        <begin position="46"/>
        <end position="62"/>
    </location>
</feature>
<evidence type="ECO:0000313" key="3">
    <source>
        <dbReference type="Proteomes" id="UP000002748"/>
    </source>
</evidence>
<dbReference type="EMBL" id="ALBS01000328">
    <property type="protein sequence ID" value="EJT45332.1"/>
    <property type="molecule type" value="Genomic_DNA"/>
</dbReference>
<accession>J6ERI4</accession>
<comment type="caution">
    <text evidence="2">The sequence shown here is derived from an EMBL/GenBank/DDBJ whole genome shotgun (WGS) entry which is preliminary data.</text>
</comment>
<dbReference type="RefSeq" id="XP_014176913.1">
    <property type="nucleotide sequence ID" value="XM_014321438.1"/>
</dbReference>
<reference evidence="2 3" key="1">
    <citation type="journal article" date="2012" name="Eukaryot. Cell">
        <title>Draft genome sequence of CBS 2479, the standard type strain of Trichosporon asahii.</title>
        <authorList>
            <person name="Yang R.Y."/>
            <person name="Li H.T."/>
            <person name="Zhu H."/>
            <person name="Zhou G.P."/>
            <person name="Wang M."/>
            <person name="Wang L."/>
        </authorList>
    </citation>
    <scope>NUCLEOTIDE SEQUENCE [LARGE SCALE GENOMIC DNA]</scope>
    <source>
        <strain evidence="3">ATCC 90039 / CBS 2479 / JCM 2466 / KCTC 7840 / NCYC 2677 / UAMH 7654</strain>
    </source>
</reference>
<organism evidence="2 3">
    <name type="scientific">Trichosporon asahii var. asahii (strain ATCC 90039 / CBS 2479 / JCM 2466 / KCTC 7840 / NBRC 103889/ NCYC 2677 / UAMH 7654)</name>
    <name type="common">Yeast</name>
    <dbReference type="NCBI Taxonomy" id="1186058"/>
    <lineage>
        <taxon>Eukaryota</taxon>
        <taxon>Fungi</taxon>
        <taxon>Dikarya</taxon>
        <taxon>Basidiomycota</taxon>
        <taxon>Agaricomycotina</taxon>
        <taxon>Tremellomycetes</taxon>
        <taxon>Trichosporonales</taxon>
        <taxon>Trichosporonaceae</taxon>
        <taxon>Trichosporon</taxon>
    </lineage>
</organism>
<dbReference type="KEGG" id="tasa:A1Q1_06229"/>
<dbReference type="GeneID" id="25989741"/>
<proteinExistence type="predicted"/>
<sequence>MSPSDTKASAFPDQKRSADEMDNTSSDEEKPDVSSYDPSPSPPARGKGKAKRSNNTRSPKKAKTTEANGDWSADARGTIVKYIFDRGTNGLNYAELSALVRRLPLSGK</sequence>
<dbReference type="Proteomes" id="UP000002748">
    <property type="component" value="Unassembled WGS sequence"/>
</dbReference>